<keyword evidence="3" id="KW-1185">Reference proteome</keyword>
<keyword evidence="2" id="KW-0808">Transferase</keyword>
<gene>
    <name evidence="2" type="ORF">QJS35_21875</name>
</gene>
<dbReference type="PANTHER" id="PTHR13355">
    <property type="entry name" value="GLUCOSAMINE 6-PHOSPHATE N-ACETYLTRANSFERASE"/>
    <property type="match status" value="1"/>
</dbReference>
<sequence>MDAMKVLPIVTDEMLQQAFDIRVKVFVEEQGVPRALEMDEYDASPDACHHYLVVKGEEPIATGRWKEYEAGVVKMQRIAVLKPYRGLGVGKLLLEGMEQDAARLGYQASLLDAQCTAEAFYSKLGYLTESTEPFMDADILHVRMRKRL</sequence>
<reference evidence="2 3" key="1">
    <citation type="journal article" date="2023" name="Genome Announc.">
        <title>Pan-Genome Analyses of the Genus Cohnella and Proposal of the Novel Species Cohnella silvisoli sp. nov., Isolated from Forest Soil.</title>
        <authorList>
            <person name="Wang C."/>
            <person name="Mao L."/>
            <person name="Bao G."/>
            <person name="Zhu H."/>
        </authorList>
    </citation>
    <scope>NUCLEOTIDE SEQUENCE [LARGE SCALE GENOMIC DNA]</scope>
    <source>
        <strain evidence="2 3">NL03-T5-1</strain>
    </source>
</reference>
<dbReference type="Pfam" id="PF13673">
    <property type="entry name" value="Acetyltransf_10"/>
    <property type="match status" value="1"/>
</dbReference>
<dbReference type="CDD" id="cd04301">
    <property type="entry name" value="NAT_SF"/>
    <property type="match status" value="1"/>
</dbReference>
<dbReference type="EC" id="2.3.1.-" evidence="2"/>
<dbReference type="Gene3D" id="3.40.630.30">
    <property type="match status" value="1"/>
</dbReference>
<dbReference type="PROSITE" id="PS51186">
    <property type="entry name" value="GNAT"/>
    <property type="match status" value="1"/>
</dbReference>
<dbReference type="InterPro" id="IPR016181">
    <property type="entry name" value="Acyl_CoA_acyltransferase"/>
</dbReference>
<dbReference type="InterPro" id="IPR039143">
    <property type="entry name" value="GNPNAT1-like"/>
</dbReference>
<accession>A0ABV1KYH3</accession>
<dbReference type="GO" id="GO:0016746">
    <property type="term" value="F:acyltransferase activity"/>
    <property type="evidence" value="ECO:0007669"/>
    <property type="project" value="UniProtKB-KW"/>
</dbReference>
<feature type="domain" description="N-acetyltransferase" evidence="1">
    <location>
        <begin position="5"/>
        <end position="148"/>
    </location>
</feature>
<dbReference type="PANTHER" id="PTHR13355:SF11">
    <property type="entry name" value="GLUCOSAMINE 6-PHOSPHATE N-ACETYLTRANSFERASE"/>
    <property type="match status" value="1"/>
</dbReference>
<evidence type="ECO:0000259" key="1">
    <source>
        <dbReference type="PROSITE" id="PS51186"/>
    </source>
</evidence>
<proteinExistence type="predicted"/>
<evidence type="ECO:0000313" key="2">
    <source>
        <dbReference type="EMBL" id="MEQ4485041.1"/>
    </source>
</evidence>
<organism evidence="2 3">
    <name type="scientific">Cohnella silvisoli</name>
    <dbReference type="NCBI Taxonomy" id="2873699"/>
    <lineage>
        <taxon>Bacteria</taxon>
        <taxon>Bacillati</taxon>
        <taxon>Bacillota</taxon>
        <taxon>Bacilli</taxon>
        <taxon>Bacillales</taxon>
        <taxon>Paenibacillaceae</taxon>
        <taxon>Cohnella</taxon>
    </lineage>
</organism>
<dbReference type="InterPro" id="IPR000182">
    <property type="entry name" value="GNAT_dom"/>
</dbReference>
<dbReference type="Proteomes" id="UP001493487">
    <property type="component" value="Unassembled WGS sequence"/>
</dbReference>
<dbReference type="SUPFAM" id="SSF55729">
    <property type="entry name" value="Acyl-CoA N-acyltransferases (Nat)"/>
    <property type="match status" value="1"/>
</dbReference>
<keyword evidence="2" id="KW-0012">Acyltransferase</keyword>
<name>A0ABV1KYH3_9BACL</name>
<protein>
    <submittedName>
        <fullName evidence="2">GNAT family N-acetyltransferase</fullName>
        <ecNumber evidence="2">2.3.1.-</ecNumber>
    </submittedName>
</protein>
<evidence type="ECO:0000313" key="3">
    <source>
        <dbReference type="Proteomes" id="UP001493487"/>
    </source>
</evidence>
<dbReference type="EMBL" id="JASKHM010000013">
    <property type="protein sequence ID" value="MEQ4485041.1"/>
    <property type="molecule type" value="Genomic_DNA"/>
</dbReference>
<dbReference type="RefSeq" id="WP_232184753.1">
    <property type="nucleotide sequence ID" value="NZ_JAIOAP010000003.1"/>
</dbReference>
<comment type="caution">
    <text evidence="2">The sequence shown here is derived from an EMBL/GenBank/DDBJ whole genome shotgun (WGS) entry which is preliminary data.</text>
</comment>